<sequence>MNVLNCSRGAIQLFTGRI</sequence>
<protein>
    <submittedName>
        <fullName evidence="1">Uncharacterized protein</fullName>
    </submittedName>
</protein>
<evidence type="ECO:0000313" key="1">
    <source>
        <dbReference type="EMBL" id="JAD47313.1"/>
    </source>
</evidence>
<name>A0A0A9ABK1_ARUDO</name>
<dbReference type="EMBL" id="GBRH01250582">
    <property type="protein sequence ID" value="JAD47313.1"/>
    <property type="molecule type" value="Transcribed_RNA"/>
</dbReference>
<accession>A0A0A9ABK1</accession>
<dbReference type="AlphaFoldDB" id="A0A0A9ABK1"/>
<reference evidence="1" key="1">
    <citation type="submission" date="2014-09" db="EMBL/GenBank/DDBJ databases">
        <authorList>
            <person name="Magalhaes I.L.F."/>
            <person name="Oliveira U."/>
            <person name="Santos F.R."/>
            <person name="Vidigal T.H.D.A."/>
            <person name="Brescovit A.D."/>
            <person name="Santos A.J."/>
        </authorList>
    </citation>
    <scope>NUCLEOTIDE SEQUENCE</scope>
    <source>
        <tissue evidence="1">Shoot tissue taken approximately 20 cm above the soil surface</tissue>
    </source>
</reference>
<organism evidence="1">
    <name type="scientific">Arundo donax</name>
    <name type="common">Giant reed</name>
    <name type="synonym">Donax arundinaceus</name>
    <dbReference type="NCBI Taxonomy" id="35708"/>
    <lineage>
        <taxon>Eukaryota</taxon>
        <taxon>Viridiplantae</taxon>
        <taxon>Streptophyta</taxon>
        <taxon>Embryophyta</taxon>
        <taxon>Tracheophyta</taxon>
        <taxon>Spermatophyta</taxon>
        <taxon>Magnoliopsida</taxon>
        <taxon>Liliopsida</taxon>
        <taxon>Poales</taxon>
        <taxon>Poaceae</taxon>
        <taxon>PACMAD clade</taxon>
        <taxon>Arundinoideae</taxon>
        <taxon>Arundineae</taxon>
        <taxon>Arundo</taxon>
    </lineage>
</organism>
<proteinExistence type="predicted"/>
<reference evidence="1" key="2">
    <citation type="journal article" date="2015" name="Data Brief">
        <title>Shoot transcriptome of the giant reed, Arundo donax.</title>
        <authorList>
            <person name="Barrero R.A."/>
            <person name="Guerrero F.D."/>
            <person name="Moolhuijzen P."/>
            <person name="Goolsby J.A."/>
            <person name="Tidwell J."/>
            <person name="Bellgard S.E."/>
            <person name="Bellgard M.I."/>
        </authorList>
    </citation>
    <scope>NUCLEOTIDE SEQUENCE</scope>
    <source>
        <tissue evidence="1">Shoot tissue taken approximately 20 cm above the soil surface</tissue>
    </source>
</reference>